<evidence type="ECO:0000313" key="1">
    <source>
        <dbReference type="EMBL" id="PKF35515.1"/>
    </source>
</evidence>
<comment type="caution">
    <text evidence="1">The sequence shown here is derived from an EMBL/GenBank/DDBJ whole genome shotgun (WGS) entry which is preliminary data.</text>
</comment>
<name>A0A2N0WI78_9GAMM</name>
<reference evidence="1 2" key="1">
    <citation type="submission" date="2017-12" db="EMBL/GenBank/DDBJ databases">
        <title>Draft Genome sequences of multiple microbial strains isolated from spacecraft associated surfaces.</title>
        <authorList>
            <person name="Seuylemezian A."/>
            <person name="Vaishampayan P."/>
            <person name="Venkateswaran K."/>
        </authorList>
    </citation>
    <scope>NUCLEOTIDE SEQUENCE [LARGE SCALE GENOMIC DNA]</scope>
    <source>
        <strain evidence="1 2">2P01AA</strain>
    </source>
</reference>
<dbReference type="EMBL" id="PISJ01000005">
    <property type="protein sequence ID" value="PKF35515.1"/>
    <property type="molecule type" value="Genomic_DNA"/>
</dbReference>
<dbReference type="Proteomes" id="UP000233553">
    <property type="component" value="Unassembled WGS sequence"/>
</dbReference>
<dbReference type="RefSeq" id="WP_101235736.1">
    <property type="nucleotide sequence ID" value="NZ_PISJ01000005.1"/>
</dbReference>
<protein>
    <submittedName>
        <fullName evidence="1">Uncharacterized protein</fullName>
    </submittedName>
</protein>
<dbReference type="AlphaFoldDB" id="A0A2N0WI78"/>
<sequence>MSMSAAEFIKNHQIETAIQALNEQFEKGRYAVAVWVYEGRITYGATHSHGTTDIKELKILVQALQPVVDAGGIEGARTKLVQMGNRDEYDVDYVVDLNYAIKMWGIVHGV</sequence>
<gene>
    <name evidence="1" type="ORF">CW311_04290</name>
</gene>
<proteinExistence type="predicted"/>
<organism evidence="1 2">
    <name type="scientific">Acinetobacter proteolyticus</name>
    <dbReference type="NCBI Taxonomy" id="1776741"/>
    <lineage>
        <taxon>Bacteria</taxon>
        <taxon>Pseudomonadati</taxon>
        <taxon>Pseudomonadota</taxon>
        <taxon>Gammaproteobacteria</taxon>
        <taxon>Moraxellales</taxon>
        <taxon>Moraxellaceae</taxon>
        <taxon>Acinetobacter</taxon>
    </lineage>
</organism>
<evidence type="ECO:0000313" key="2">
    <source>
        <dbReference type="Proteomes" id="UP000233553"/>
    </source>
</evidence>
<accession>A0A2N0WI78</accession>